<dbReference type="AlphaFoldDB" id="A0A8X6U578"/>
<proteinExistence type="predicted"/>
<dbReference type="OrthoDB" id="10557808at2759"/>
<protein>
    <submittedName>
        <fullName evidence="1">Uncharacterized protein</fullName>
    </submittedName>
</protein>
<evidence type="ECO:0000313" key="1">
    <source>
        <dbReference type="EMBL" id="GFT79603.1"/>
    </source>
</evidence>
<keyword evidence="2" id="KW-1185">Reference proteome</keyword>
<organism evidence="1 2">
    <name type="scientific">Nephila pilipes</name>
    <name type="common">Giant wood spider</name>
    <name type="synonym">Nephila maculata</name>
    <dbReference type="NCBI Taxonomy" id="299642"/>
    <lineage>
        <taxon>Eukaryota</taxon>
        <taxon>Metazoa</taxon>
        <taxon>Ecdysozoa</taxon>
        <taxon>Arthropoda</taxon>
        <taxon>Chelicerata</taxon>
        <taxon>Arachnida</taxon>
        <taxon>Araneae</taxon>
        <taxon>Araneomorphae</taxon>
        <taxon>Entelegynae</taxon>
        <taxon>Araneoidea</taxon>
        <taxon>Nephilidae</taxon>
        <taxon>Nephila</taxon>
    </lineage>
</organism>
<dbReference type="EMBL" id="BMAW01118417">
    <property type="protein sequence ID" value="GFT79603.1"/>
    <property type="molecule type" value="Genomic_DNA"/>
</dbReference>
<accession>A0A8X6U578</accession>
<gene>
    <name evidence="1" type="ORF">NPIL_69881</name>
</gene>
<sequence>MMDRLRASVAAAFPIMSTTRILRSLPPDSTSLPAVMICYYTWSLRKLMQLKFGFCFHPFTFNDLKVCECGFKENPQFLTMQVLISMNLA</sequence>
<evidence type="ECO:0000313" key="2">
    <source>
        <dbReference type="Proteomes" id="UP000887013"/>
    </source>
</evidence>
<reference evidence="1" key="1">
    <citation type="submission" date="2020-08" db="EMBL/GenBank/DDBJ databases">
        <title>Multicomponent nature underlies the extraordinary mechanical properties of spider dragline silk.</title>
        <authorList>
            <person name="Kono N."/>
            <person name="Nakamura H."/>
            <person name="Mori M."/>
            <person name="Yoshida Y."/>
            <person name="Ohtoshi R."/>
            <person name="Malay A.D."/>
            <person name="Moran D.A.P."/>
            <person name="Tomita M."/>
            <person name="Numata K."/>
            <person name="Arakawa K."/>
        </authorList>
    </citation>
    <scope>NUCLEOTIDE SEQUENCE</scope>
</reference>
<dbReference type="Proteomes" id="UP000887013">
    <property type="component" value="Unassembled WGS sequence"/>
</dbReference>
<comment type="caution">
    <text evidence="1">The sequence shown here is derived from an EMBL/GenBank/DDBJ whole genome shotgun (WGS) entry which is preliminary data.</text>
</comment>
<name>A0A8X6U578_NEPPI</name>